<gene>
    <name evidence="1" type="ORF">CLUMA_CG005185</name>
</gene>
<reference evidence="1 2" key="1">
    <citation type="submission" date="2015-04" db="EMBL/GenBank/DDBJ databases">
        <authorList>
            <person name="Syromyatnikov M.Y."/>
            <person name="Popov V.N."/>
        </authorList>
    </citation>
    <scope>NUCLEOTIDE SEQUENCE [LARGE SCALE GENOMIC DNA]</scope>
</reference>
<evidence type="ECO:0000313" key="2">
    <source>
        <dbReference type="Proteomes" id="UP000183832"/>
    </source>
</evidence>
<dbReference type="EMBL" id="CVRI01000021">
    <property type="protein sequence ID" value="CRK91524.1"/>
    <property type="molecule type" value="Genomic_DNA"/>
</dbReference>
<dbReference type="Proteomes" id="UP000183832">
    <property type="component" value="Unassembled WGS sequence"/>
</dbReference>
<dbReference type="AlphaFoldDB" id="A0A1J1HVY5"/>
<name>A0A1J1HVY5_9DIPT</name>
<proteinExistence type="predicted"/>
<organism evidence="1 2">
    <name type="scientific">Clunio marinus</name>
    <dbReference type="NCBI Taxonomy" id="568069"/>
    <lineage>
        <taxon>Eukaryota</taxon>
        <taxon>Metazoa</taxon>
        <taxon>Ecdysozoa</taxon>
        <taxon>Arthropoda</taxon>
        <taxon>Hexapoda</taxon>
        <taxon>Insecta</taxon>
        <taxon>Pterygota</taxon>
        <taxon>Neoptera</taxon>
        <taxon>Endopterygota</taxon>
        <taxon>Diptera</taxon>
        <taxon>Nematocera</taxon>
        <taxon>Chironomoidea</taxon>
        <taxon>Chironomidae</taxon>
        <taxon>Clunio</taxon>
    </lineage>
</organism>
<protein>
    <submittedName>
        <fullName evidence="1">CLUMA_CG005185, isoform A</fullName>
    </submittedName>
</protein>
<keyword evidence="2" id="KW-1185">Reference proteome</keyword>
<evidence type="ECO:0000313" key="1">
    <source>
        <dbReference type="EMBL" id="CRK91524.1"/>
    </source>
</evidence>
<sequence length="63" mass="7564">MKIKANFYPKRKLFYNFGCAYTYLAQMNERTNKLQSYNMNKKHPIALPLMYNSEQKKNESHAL</sequence>
<accession>A0A1J1HVY5</accession>